<proteinExistence type="predicted"/>
<sequence>MNKLIRLADMVTISEGAAMDQNEILNALRESFQTEKFQSCESQSLTRLRGMGVDIGA</sequence>
<evidence type="ECO:0000313" key="1">
    <source>
        <dbReference type="EMBL" id="CEK90166.1"/>
    </source>
</evidence>
<name>A0A0B7BCY0_9EUPU</name>
<feature type="non-terminal residue" evidence="1">
    <location>
        <position position="57"/>
    </location>
</feature>
<gene>
    <name evidence="1" type="primary">ORF175115</name>
</gene>
<reference evidence="1" key="1">
    <citation type="submission" date="2014-12" db="EMBL/GenBank/DDBJ databases">
        <title>Insight into the proteome of Arion vulgaris.</title>
        <authorList>
            <person name="Aradska J."/>
            <person name="Bulat T."/>
            <person name="Smidak R."/>
            <person name="Sarate P."/>
            <person name="Gangsoo J."/>
            <person name="Sialana F."/>
            <person name="Bilban M."/>
            <person name="Lubec G."/>
        </authorList>
    </citation>
    <scope>NUCLEOTIDE SEQUENCE</scope>
    <source>
        <tissue evidence="1">Skin</tissue>
    </source>
</reference>
<organism evidence="1">
    <name type="scientific">Arion vulgaris</name>
    <dbReference type="NCBI Taxonomy" id="1028688"/>
    <lineage>
        <taxon>Eukaryota</taxon>
        <taxon>Metazoa</taxon>
        <taxon>Spiralia</taxon>
        <taxon>Lophotrochozoa</taxon>
        <taxon>Mollusca</taxon>
        <taxon>Gastropoda</taxon>
        <taxon>Heterobranchia</taxon>
        <taxon>Euthyneura</taxon>
        <taxon>Panpulmonata</taxon>
        <taxon>Eupulmonata</taxon>
        <taxon>Stylommatophora</taxon>
        <taxon>Helicina</taxon>
        <taxon>Arionoidea</taxon>
        <taxon>Arionidae</taxon>
        <taxon>Arion</taxon>
    </lineage>
</organism>
<dbReference type="EMBL" id="HACG01043301">
    <property type="protein sequence ID" value="CEK90166.1"/>
    <property type="molecule type" value="Transcribed_RNA"/>
</dbReference>
<protein>
    <submittedName>
        <fullName evidence="1">Uncharacterized protein</fullName>
    </submittedName>
</protein>
<dbReference type="AlphaFoldDB" id="A0A0B7BCY0"/>
<accession>A0A0B7BCY0</accession>